<sequence length="137" mass="15011">MGAAPRRTVLLARRERRSGNPAEVRLWFALRTRPGGFKFRRQHPVAGYALDFACLAARLAIEIDGKVHERGHNLGRDRARDKALAALGVATIRFAARDVVADLDAVIAAIVAACRERAPLHHDAARRGPPPRAGEVR</sequence>
<organism evidence="2 3">
    <name type="scientific">Sphingomonas citri</name>
    <dbReference type="NCBI Taxonomy" id="2862499"/>
    <lineage>
        <taxon>Bacteria</taxon>
        <taxon>Pseudomonadati</taxon>
        <taxon>Pseudomonadota</taxon>
        <taxon>Alphaproteobacteria</taxon>
        <taxon>Sphingomonadales</taxon>
        <taxon>Sphingomonadaceae</taxon>
        <taxon>Sphingomonas</taxon>
    </lineage>
</organism>
<name>A0ABS7BIY9_9SPHN</name>
<keyword evidence="2" id="KW-0540">Nuclease</keyword>
<dbReference type="PANTHER" id="PTHR38590">
    <property type="entry name" value="BLL0828 PROTEIN"/>
    <property type="match status" value="1"/>
</dbReference>
<keyword evidence="2" id="KW-0378">Hydrolase</keyword>
<dbReference type="InterPro" id="IPR011335">
    <property type="entry name" value="Restrct_endonuc-II-like"/>
</dbReference>
<comment type="caution">
    <text evidence="2">The sequence shown here is derived from an EMBL/GenBank/DDBJ whole genome shotgun (WGS) entry which is preliminary data.</text>
</comment>
<dbReference type="EMBL" id="JAHXZN010000001">
    <property type="protein sequence ID" value="MBW6529495.1"/>
    <property type="molecule type" value="Genomic_DNA"/>
</dbReference>
<dbReference type="InterPro" id="IPR047216">
    <property type="entry name" value="Endonuclease_DUF559_bact"/>
</dbReference>
<reference evidence="2 3" key="1">
    <citation type="submission" date="2021-07" db="EMBL/GenBank/DDBJ databases">
        <title>Sphingomonas sp.</title>
        <authorList>
            <person name="Feng G."/>
            <person name="Li J."/>
            <person name="Pan M."/>
        </authorList>
    </citation>
    <scope>NUCLEOTIDE SEQUENCE [LARGE SCALE GENOMIC DNA]</scope>
    <source>
        <strain evidence="2 3">RRHST34</strain>
    </source>
</reference>
<keyword evidence="2" id="KW-0255">Endonuclease</keyword>
<evidence type="ECO:0000313" key="3">
    <source>
        <dbReference type="Proteomes" id="UP000759103"/>
    </source>
</evidence>
<dbReference type="Pfam" id="PF04480">
    <property type="entry name" value="DUF559"/>
    <property type="match status" value="1"/>
</dbReference>
<evidence type="ECO:0000313" key="2">
    <source>
        <dbReference type="EMBL" id="MBW6529495.1"/>
    </source>
</evidence>
<proteinExistence type="predicted"/>
<protein>
    <submittedName>
        <fullName evidence="2">Endonuclease domain-containing protein</fullName>
    </submittedName>
</protein>
<keyword evidence="3" id="KW-1185">Reference proteome</keyword>
<dbReference type="SUPFAM" id="SSF52980">
    <property type="entry name" value="Restriction endonuclease-like"/>
    <property type="match status" value="1"/>
</dbReference>
<dbReference type="Proteomes" id="UP000759103">
    <property type="component" value="Unassembled WGS sequence"/>
</dbReference>
<dbReference type="GO" id="GO:0004519">
    <property type="term" value="F:endonuclease activity"/>
    <property type="evidence" value="ECO:0007669"/>
    <property type="project" value="UniProtKB-KW"/>
</dbReference>
<dbReference type="PANTHER" id="PTHR38590:SF1">
    <property type="entry name" value="BLL0828 PROTEIN"/>
    <property type="match status" value="1"/>
</dbReference>
<dbReference type="InterPro" id="IPR007569">
    <property type="entry name" value="DUF559"/>
</dbReference>
<accession>A0ABS7BIY9</accession>
<dbReference type="Gene3D" id="3.40.960.10">
    <property type="entry name" value="VSR Endonuclease"/>
    <property type="match status" value="1"/>
</dbReference>
<evidence type="ECO:0000259" key="1">
    <source>
        <dbReference type="Pfam" id="PF04480"/>
    </source>
</evidence>
<dbReference type="CDD" id="cd01038">
    <property type="entry name" value="Endonuclease_DUF559"/>
    <property type="match status" value="1"/>
</dbReference>
<feature type="domain" description="DUF559" evidence="1">
    <location>
        <begin position="9"/>
        <end position="114"/>
    </location>
</feature>
<gene>
    <name evidence="2" type="ORF">KZ820_01990</name>
</gene>